<dbReference type="OrthoDB" id="69269at2759"/>
<dbReference type="Proteomes" id="UP001138500">
    <property type="component" value="Unassembled WGS sequence"/>
</dbReference>
<evidence type="ECO:0000256" key="1">
    <source>
        <dbReference type="SAM" id="MobiDB-lite"/>
    </source>
</evidence>
<dbReference type="AlphaFoldDB" id="A0A9W7STA9"/>
<proteinExistence type="predicted"/>
<name>A0A9W7STA9_9PEZI</name>
<accession>A0A9W7STA9</accession>
<evidence type="ECO:0000313" key="2">
    <source>
        <dbReference type="EMBL" id="KAH9827968.1"/>
    </source>
</evidence>
<feature type="region of interest" description="Disordered" evidence="1">
    <location>
        <begin position="82"/>
        <end position="114"/>
    </location>
</feature>
<keyword evidence="3" id="KW-1185">Reference proteome</keyword>
<reference evidence="2 3" key="2">
    <citation type="journal article" date="2021" name="Curr. Genet.">
        <title>Genetic response to nitrogen starvation in the aggressive Eucalyptus foliar pathogen Teratosphaeria destructans.</title>
        <authorList>
            <person name="Havenga M."/>
            <person name="Wingfield B.D."/>
            <person name="Wingfield M.J."/>
            <person name="Dreyer L.L."/>
            <person name="Roets F."/>
            <person name="Aylward J."/>
        </authorList>
    </citation>
    <scope>NUCLEOTIDE SEQUENCE [LARGE SCALE GENOMIC DNA]</scope>
    <source>
        <strain evidence="2">CMW44962</strain>
    </source>
</reference>
<sequence length="114" mass="12713">MSGGASQYIRHVLHHTDPPPPIPARFFYSSLIPIDDPLSPVPPAGYAKTAPHTQRPKPFADYDNTALDRAWHDLRRNILKYHEERGEKSASRSVEGSRVRAGSRGGKEARRDSA</sequence>
<feature type="compositionally biased region" description="Basic and acidic residues" evidence="1">
    <location>
        <begin position="105"/>
        <end position="114"/>
    </location>
</feature>
<feature type="compositionally biased region" description="Basic and acidic residues" evidence="1">
    <location>
        <begin position="82"/>
        <end position="98"/>
    </location>
</feature>
<feature type="region of interest" description="Disordered" evidence="1">
    <location>
        <begin position="42"/>
        <end position="61"/>
    </location>
</feature>
<gene>
    <name evidence="2" type="ORF">Tdes44962_MAKER09560</name>
</gene>
<organism evidence="2 3">
    <name type="scientific">Teratosphaeria destructans</name>
    <dbReference type="NCBI Taxonomy" id="418781"/>
    <lineage>
        <taxon>Eukaryota</taxon>
        <taxon>Fungi</taxon>
        <taxon>Dikarya</taxon>
        <taxon>Ascomycota</taxon>
        <taxon>Pezizomycotina</taxon>
        <taxon>Dothideomycetes</taxon>
        <taxon>Dothideomycetidae</taxon>
        <taxon>Mycosphaerellales</taxon>
        <taxon>Teratosphaeriaceae</taxon>
        <taxon>Teratosphaeria</taxon>
    </lineage>
</organism>
<dbReference type="EMBL" id="RIBY02001844">
    <property type="protein sequence ID" value="KAH9827968.1"/>
    <property type="molecule type" value="Genomic_DNA"/>
</dbReference>
<comment type="caution">
    <text evidence="2">The sequence shown here is derived from an EMBL/GenBank/DDBJ whole genome shotgun (WGS) entry which is preliminary data.</text>
</comment>
<feature type="non-terminal residue" evidence="2">
    <location>
        <position position="114"/>
    </location>
</feature>
<evidence type="ECO:0000313" key="3">
    <source>
        <dbReference type="Proteomes" id="UP001138500"/>
    </source>
</evidence>
<reference evidence="2 3" key="1">
    <citation type="journal article" date="2018" name="IMA Fungus">
        <title>IMA Genome-F 10: Nine draft genome sequences of Claviceps purpurea s.lat., including C. arundinis, C. humidiphila, and C. cf. spartinae, pseudomolecules for the pitch canker pathogen Fusarium circinatum, draft genome of Davidsoniella eucalypti, Grosmannia galeiformis, Quambalaria eucalypti, and Teratosphaeria destructans.</title>
        <authorList>
            <person name="Wingfield B.D."/>
            <person name="Liu M."/>
            <person name="Nguyen H.D."/>
            <person name="Lane F.A."/>
            <person name="Morgan S.W."/>
            <person name="De Vos L."/>
            <person name="Wilken P.M."/>
            <person name="Duong T.A."/>
            <person name="Aylward J."/>
            <person name="Coetzee M.P."/>
            <person name="Dadej K."/>
            <person name="De Beer Z.W."/>
            <person name="Findlay W."/>
            <person name="Havenga M."/>
            <person name="Kolarik M."/>
            <person name="Menzies J.G."/>
            <person name="Naidoo K."/>
            <person name="Pochopski O."/>
            <person name="Shoukouhi P."/>
            <person name="Santana Q.C."/>
            <person name="Seifert K.A."/>
            <person name="Soal N."/>
            <person name="Steenkamp E.T."/>
            <person name="Tatham C.T."/>
            <person name="van der Nest M.A."/>
            <person name="Wingfield M.J."/>
        </authorList>
    </citation>
    <scope>NUCLEOTIDE SEQUENCE [LARGE SCALE GENOMIC DNA]</scope>
    <source>
        <strain evidence="2">CMW44962</strain>
    </source>
</reference>
<protein>
    <submittedName>
        <fullName evidence="2">Phosphatidic acid-preferring phospholipase A1, contains DDHD domain</fullName>
    </submittedName>
</protein>